<proteinExistence type="predicted"/>
<accession>A0A9D4W980</accession>
<evidence type="ECO:0000259" key="2">
    <source>
        <dbReference type="Pfam" id="PF13967"/>
    </source>
</evidence>
<dbReference type="GO" id="GO:0005227">
    <property type="term" value="F:calcium-activated cation channel activity"/>
    <property type="evidence" value="ECO:0007669"/>
    <property type="project" value="InterPro"/>
</dbReference>
<keyword evidence="1" id="KW-0472">Membrane</keyword>
<dbReference type="InterPro" id="IPR045122">
    <property type="entry name" value="Csc1-like"/>
</dbReference>
<keyword evidence="1" id="KW-1133">Transmembrane helix</keyword>
<dbReference type="Pfam" id="PF14703">
    <property type="entry name" value="PHM7_cyt"/>
    <property type="match status" value="1"/>
</dbReference>
<evidence type="ECO:0000256" key="1">
    <source>
        <dbReference type="SAM" id="Phobius"/>
    </source>
</evidence>
<reference evidence="4 5" key="1">
    <citation type="journal article" date="2022" name="Nat. Genet.">
        <title>Improved pea reference genome and pan-genome highlight genomic features and evolutionary characteristics.</title>
        <authorList>
            <person name="Yang T."/>
            <person name="Liu R."/>
            <person name="Luo Y."/>
            <person name="Hu S."/>
            <person name="Wang D."/>
            <person name="Wang C."/>
            <person name="Pandey M.K."/>
            <person name="Ge S."/>
            <person name="Xu Q."/>
            <person name="Li N."/>
            <person name="Li G."/>
            <person name="Huang Y."/>
            <person name="Saxena R.K."/>
            <person name="Ji Y."/>
            <person name="Li M."/>
            <person name="Yan X."/>
            <person name="He Y."/>
            <person name="Liu Y."/>
            <person name="Wang X."/>
            <person name="Xiang C."/>
            <person name="Varshney R.K."/>
            <person name="Ding H."/>
            <person name="Gao S."/>
            <person name="Zong X."/>
        </authorList>
    </citation>
    <scope>NUCLEOTIDE SEQUENCE [LARGE SCALE GENOMIC DNA]</scope>
    <source>
        <strain evidence="4 5">cv. Zhongwan 6</strain>
    </source>
</reference>
<name>A0A9D4W980_PEA</name>
<feature type="non-terminal residue" evidence="4">
    <location>
        <position position="1"/>
    </location>
</feature>
<organism evidence="4 5">
    <name type="scientific">Pisum sativum</name>
    <name type="common">Garden pea</name>
    <name type="synonym">Lathyrus oleraceus</name>
    <dbReference type="NCBI Taxonomy" id="3888"/>
    <lineage>
        <taxon>Eukaryota</taxon>
        <taxon>Viridiplantae</taxon>
        <taxon>Streptophyta</taxon>
        <taxon>Embryophyta</taxon>
        <taxon>Tracheophyta</taxon>
        <taxon>Spermatophyta</taxon>
        <taxon>Magnoliopsida</taxon>
        <taxon>eudicotyledons</taxon>
        <taxon>Gunneridae</taxon>
        <taxon>Pentapetalae</taxon>
        <taxon>rosids</taxon>
        <taxon>fabids</taxon>
        <taxon>Fabales</taxon>
        <taxon>Fabaceae</taxon>
        <taxon>Papilionoideae</taxon>
        <taxon>50 kb inversion clade</taxon>
        <taxon>NPAAA clade</taxon>
        <taxon>Hologalegina</taxon>
        <taxon>IRL clade</taxon>
        <taxon>Fabeae</taxon>
        <taxon>Lathyrus</taxon>
    </lineage>
</organism>
<comment type="caution">
    <text evidence="4">The sequence shown here is derived from an EMBL/GenBank/DDBJ whole genome shotgun (WGS) entry which is preliminary data.</text>
</comment>
<dbReference type="PANTHER" id="PTHR13018:SF141">
    <property type="entry name" value="OS01G0950900 PROTEIN"/>
    <property type="match status" value="1"/>
</dbReference>
<keyword evidence="5" id="KW-1185">Reference proteome</keyword>
<feature type="domain" description="CSC1/OSCA1-like cytosolic" evidence="3">
    <location>
        <begin position="95"/>
        <end position="143"/>
    </location>
</feature>
<evidence type="ECO:0000259" key="3">
    <source>
        <dbReference type="Pfam" id="PF14703"/>
    </source>
</evidence>
<evidence type="ECO:0000313" key="4">
    <source>
        <dbReference type="EMBL" id="KAI5397308.1"/>
    </source>
</evidence>
<feature type="transmembrane region" description="Helical" evidence="1">
    <location>
        <begin position="52"/>
        <end position="71"/>
    </location>
</feature>
<sequence length="143" mass="17051">MCSIKFFAVCSLVGLVILLPINYDGVKEVRDKSYSTMDSFTISNVPRGSRRLWVHFACLCFISFYGMYLLYKEYKEISIRRMQQLQSLNRRPDRFTVVVREIPLCLQHKAYDCCVDHFFAKHYPNTYYSYQMVYNTEDLDELM</sequence>
<gene>
    <name evidence="4" type="ORF">KIW84_063210</name>
</gene>
<dbReference type="InterPro" id="IPR027815">
    <property type="entry name" value="CSC1/OSCA1-like_cyt"/>
</dbReference>
<dbReference type="GO" id="GO:0005886">
    <property type="term" value="C:plasma membrane"/>
    <property type="evidence" value="ECO:0007669"/>
    <property type="project" value="TreeGrafter"/>
</dbReference>
<dbReference type="Pfam" id="PF13967">
    <property type="entry name" value="RSN1_TM"/>
    <property type="match status" value="1"/>
</dbReference>
<feature type="domain" description="CSC1/OSCA1-like N-terminal transmembrane" evidence="2">
    <location>
        <begin position="3"/>
        <end position="73"/>
    </location>
</feature>
<dbReference type="Proteomes" id="UP001058974">
    <property type="component" value="Chromosome 6"/>
</dbReference>
<dbReference type="PANTHER" id="PTHR13018">
    <property type="entry name" value="PROBABLE MEMBRANE PROTEIN DUF221-RELATED"/>
    <property type="match status" value="1"/>
</dbReference>
<feature type="transmembrane region" description="Helical" evidence="1">
    <location>
        <begin position="7"/>
        <end position="23"/>
    </location>
</feature>
<evidence type="ECO:0000313" key="5">
    <source>
        <dbReference type="Proteomes" id="UP001058974"/>
    </source>
</evidence>
<dbReference type="EMBL" id="JAMSHJ010000006">
    <property type="protein sequence ID" value="KAI5397308.1"/>
    <property type="molecule type" value="Genomic_DNA"/>
</dbReference>
<keyword evidence="1" id="KW-0812">Transmembrane</keyword>
<dbReference type="InterPro" id="IPR032880">
    <property type="entry name" value="CSC1/OSCA1-like_N"/>
</dbReference>
<dbReference type="AlphaFoldDB" id="A0A9D4W980"/>
<dbReference type="Gramene" id="Psat06G0321000-T2">
    <property type="protein sequence ID" value="KAI5397308.1"/>
    <property type="gene ID" value="KIW84_063210"/>
</dbReference>
<protein>
    <submittedName>
        <fullName evidence="4">Uncharacterized protein</fullName>
    </submittedName>
</protein>